<dbReference type="InterPro" id="IPR018097">
    <property type="entry name" value="EGF_Ca-bd_CS"/>
</dbReference>
<dbReference type="AlphaFoldDB" id="A0A4W5JZ34"/>
<dbReference type="Pfam" id="PF07645">
    <property type="entry name" value="EGF_CA"/>
    <property type="match status" value="2"/>
</dbReference>
<comment type="caution">
    <text evidence="6">Lacks conserved residue(s) required for the propagation of feature annotation.</text>
</comment>
<name>A0A4W5JZ34_9TELE</name>
<feature type="domain" description="EGF-like" evidence="8">
    <location>
        <begin position="39"/>
        <end position="79"/>
    </location>
</feature>
<feature type="signal peptide" evidence="7">
    <location>
        <begin position="1"/>
        <end position="24"/>
    </location>
</feature>
<dbReference type="PANTHER" id="PTHR24034:SF209">
    <property type="entry name" value="EGF-LIKE DOMAIN-CONTAINING PROTEIN"/>
    <property type="match status" value="1"/>
</dbReference>
<keyword evidence="2 7" id="KW-0732">Signal</keyword>
<dbReference type="PROSITE" id="PS01186">
    <property type="entry name" value="EGF_2"/>
    <property type="match status" value="1"/>
</dbReference>
<dbReference type="GeneTree" id="ENSGT00970000197211"/>
<organism evidence="9 10">
    <name type="scientific">Hucho hucho</name>
    <name type="common">huchen</name>
    <dbReference type="NCBI Taxonomy" id="62062"/>
    <lineage>
        <taxon>Eukaryota</taxon>
        <taxon>Metazoa</taxon>
        <taxon>Chordata</taxon>
        <taxon>Craniata</taxon>
        <taxon>Vertebrata</taxon>
        <taxon>Euteleostomi</taxon>
        <taxon>Actinopterygii</taxon>
        <taxon>Neopterygii</taxon>
        <taxon>Teleostei</taxon>
        <taxon>Protacanthopterygii</taxon>
        <taxon>Salmoniformes</taxon>
        <taxon>Salmonidae</taxon>
        <taxon>Salmoninae</taxon>
        <taxon>Hucho</taxon>
    </lineage>
</organism>
<evidence type="ECO:0000256" key="4">
    <source>
        <dbReference type="ARBA" id="ARBA00023157"/>
    </source>
</evidence>
<keyword evidence="3" id="KW-0677">Repeat</keyword>
<proteinExistence type="predicted"/>
<dbReference type="InterPro" id="IPR000742">
    <property type="entry name" value="EGF"/>
</dbReference>
<evidence type="ECO:0000256" key="3">
    <source>
        <dbReference type="ARBA" id="ARBA00022737"/>
    </source>
</evidence>
<dbReference type="PANTHER" id="PTHR24034">
    <property type="entry name" value="EGF-LIKE DOMAIN-CONTAINING PROTEIN"/>
    <property type="match status" value="1"/>
</dbReference>
<dbReference type="InterPro" id="IPR001881">
    <property type="entry name" value="EGF-like_Ca-bd_dom"/>
</dbReference>
<evidence type="ECO:0000313" key="9">
    <source>
        <dbReference type="Ensembl" id="ENSHHUP00000008937.1"/>
    </source>
</evidence>
<accession>A0A4W5JZ34</accession>
<feature type="domain" description="EGF-like" evidence="8">
    <location>
        <begin position="89"/>
        <end position="131"/>
    </location>
</feature>
<reference evidence="10" key="1">
    <citation type="submission" date="2018-06" db="EMBL/GenBank/DDBJ databases">
        <title>Genome assembly of Danube salmon.</title>
        <authorList>
            <person name="Macqueen D.J."/>
            <person name="Gundappa M.K."/>
        </authorList>
    </citation>
    <scope>NUCLEOTIDE SEQUENCE [LARGE SCALE GENOMIC DNA]</scope>
</reference>
<evidence type="ECO:0000313" key="10">
    <source>
        <dbReference type="Proteomes" id="UP000314982"/>
    </source>
</evidence>
<keyword evidence="5" id="KW-0325">Glycoprotein</keyword>
<protein>
    <recommendedName>
        <fullName evidence="8">EGF-like domain-containing protein</fullName>
    </recommendedName>
</protein>
<evidence type="ECO:0000259" key="8">
    <source>
        <dbReference type="PROSITE" id="PS50026"/>
    </source>
</evidence>
<dbReference type="STRING" id="62062.ENSHHUP00000008937"/>
<dbReference type="PROSITE" id="PS50026">
    <property type="entry name" value="EGF_3"/>
    <property type="match status" value="2"/>
</dbReference>
<dbReference type="InterPro" id="IPR049883">
    <property type="entry name" value="NOTCH1_EGF-like"/>
</dbReference>
<sequence>MGSRTVLLILGLHFSLLGILEVNGCDPGFQAKERKLCVDTDECNEWDIIPPCGSNATCYNTQGSFLCQCLPGFISTTTVNLTFSGQCNDVNECQETPQVCGSNTICSNTFGSYNCQCLPGFRVPTYTGRCEGESNKRASLCVCLLLID</sequence>
<dbReference type="FunFam" id="2.10.25.10:FF:000017">
    <property type="entry name" value="latent-transforming growth factor beta-binding protein 4 isoform X1"/>
    <property type="match status" value="1"/>
</dbReference>
<dbReference type="GO" id="GO:0005509">
    <property type="term" value="F:calcium ion binding"/>
    <property type="evidence" value="ECO:0007669"/>
    <property type="project" value="InterPro"/>
</dbReference>
<dbReference type="FunFam" id="2.10.25.10:FF:000038">
    <property type="entry name" value="Fibrillin 2"/>
    <property type="match status" value="1"/>
</dbReference>
<dbReference type="GO" id="GO:0030855">
    <property type="term" value="P:epithelial cell differentiation"/>
    <property type="evidence" value="ECO:0007669"/>
    <property type="project" value="UniProtKB-ARBA"/>
</dbReference>
<dbReference type="SMART" id="SM00179">
    <property type="entry name" value="EGF_CA"/>
    <property type="match status" value="2"/>
</dbReference>
<evidence type="ECO:0000256" key="2">
    <source>
        <dbReference type="ARBA" id="ARBA00022729"/>
    </source>
</evidence>
<dbReference type="SUPFAM" id="SSF57184">
    <property type="entry name" value="Growth factor receptor domain"/>
    <property type="match status" value="1"/>
</dbReference>
<dbReference type="Ensembl" id="ENSHHUT00000009204.1">
    <property type="protein sequence ID" value="ENSHHUP00000008937.1"/>
    <property type="gene ID" value="ENSHHUG00000005468.1"/>
</dbReference>
<evidence type="ECO:0000256" key="7">
    <source>
        <dbReference type="SAM" id="SignalP"/>
    </source>
</evidence>
<evidence type="ECO:0000256" key="6">
    <source>
        <dbReference type="PROSITE-ProRule" id="PRU00076"/>
    </source>
</evidence>
<dbReference type="InterPro" id="IPR050751">
    <property type="entry name" value="ECM_structural_protein"/>
</dbReference>
<keyword evidence="4" id="KW-1015">Disulfide bond</keyword>
<dbReference type="CDD" id="cd00054">
    <property type="entry name" value="EGF_CA"/>
    <property type="match status" value="2"/>
</dbReference>
<dbReference type="PROSITE" id="PS00010">
    <property type="entry name" value="ASX_HYDROXYL"/>
    <property type="match status" value="2"/>
</dbReference>
<reference evidence="9" key="3">
    <citation type="submission" date="2025-09" db="UniProtKB">
        <authorList>
            <consortium name="Ensembl"/>
        </authorList>
    </citation>
    <scope>IDENTIFICATION</scope>
</reference>
<dbReference type="Proteomes" id="UP000314982">
    <property type="component" value="Unassembled WGS sequence"/>
</dbReference>
<reference evidence="9" key="2">
    <citation type="submission" date="2025-08" db="UniProtKB">
        <authorList>
            <consortium name="Ensembl"/>
        </authorList>
    </citation>
    <scope>IDENTIFICATION</scope>
</reference>
<dbReference type="Gene3D" id="2.10.25.10">
    <property type="entry name" value="Laminin"/>
    <property type="match status" value="2"/>
</dbReference>
<dbReference type="InterPro" id="IPR000152">
    <property type="entry name" value="EGF-type_Asp/Asn_hydroxyl_site"/>
</dbReference>
<dbReference type="SMART" id="SM00181">
    <property type="entry name" value="EGF"/>
    <property type="match status" value="2"/>
</dbReference>
<keyword evidence="10" id="KW-1185">Reference proteome</keyword>
<feature type="chain" id="PRO_5021220174" description="EGF-like domain-containing protein" evidence="7">
    <location>
        <begin position="25"/>
        <end position="148"/>
    </location>
</feature>
<dbReference type="PROSITE" id="PS01187">
    <property type="entry name" value="EGF_CA"/>
    <property type="match status" value="1"/>
</dbReference>
<dbReference type="InterPro" id="IPR009030">
    <property type="entry name" value="Growth_fac_rcpt_cys_sf"/>
</dbReference>
<keyword evidence="1 6" id="KW-0245">EGF-like domain</keyword>
<evidence type="ECO:0000256" key="1">
    <source>
        <dbReference type="ARBA" id="ARBA00022536"/>
    </source>
</evidence>
<evidence type="ECO:0000256" key="5">
    <source>
        <dbReference type="ARBA" id="ARBA00023180"/>
    </source>
</evidence>